<dbReference type="PANTHER" id="PTHR30268">
    <property type="entry name" value="L-RHAMNOSE ISOMERASE"/>
    <property type="match status" value="1"/>
</dbReference>
<evidence type="ECO:0000256" key="6">
    <source>
        <dbReference type="ARBA" id="ARBA00023235"/>
    </source>
</evidence>
<proteinExistence type="predicted"/>
<dbReference type="Proteomes" id="UP000070366">
    <property type="component" value="Unassembled WGS sequence"/>
</dbReference>
<dbReference type="InterPro" id="IPR050337">
    <property type="entry name" value="L-rhamnose_isomerase"/>
</dbReference>
<keyword evidence="9" id="KW-0540">Nuclease</keyword>
<evidence type="ECO:0000256" key="5">
    <source>
        <dbReference type="ARBA" id="ARBA00023211"/>
    </source>
</evidence>
<evidence type="ECO:0000259" key="8">
    <source>
        <dbReference type="Pfam" id="PF01261"/>
    </source>
</evidence>
<dbReference type="GO" id="GO:0046872">
    <property type="term" value="F:metal ion binding"/>
    <property type="evidence" value="ECO:0007669"/>
    <property type="project" value="UniProtKB-KW"/>
</dbReference>
<dbReference type="InterPro" id="IPR001998">
    <property type="entry name" value="Xylose_isomerase"/>
</dbReference>
<dbReference type="InterPro" id="IPR036237">
    <property type="entry name" value="Xyl_isomerase-like_sf"/>
</dbReference>
<dbReference type="SUPFAM" id="SSF51658">
    <property type="entry name" value="Xylose isomerase-like"/>
    <property type="match status" value="1"/>
</dbReference>
<evidence type="ECO:0000256" key="2">
    <source>
        <dbReference type="ARBA" id="ARBA00018232"/>
    </source>
</evidence>
<keyword evidence="4" id="KW-0479">Metal-binding</keyword>
<keyword evidence="5" id="KW-0464">Manganese</keyword>
<dbReference type="Pfam" id="PF01261">
    <property type="entry name" value="AP_endonuc_2"/>
    <property type="match status" value="1"/>
</dbReference>
<evidence type="ECO:0000256" key="4">
    <source>
        <dbReference type="ARBA" id="ARBA00022723"/>
    </source>
</evidence>
<dbReference type="GO" id="GO:0019324">
    <property type="term" value="P:L-lyxose metabolic process"/>
    <property type="evidence" value="ECO:0007669"/>
    <property type="project" value="TreeGrafter"/>
</dbReference>
<name>A0A136Q0K7_9FIRM</name>
<dbReference type="GO" id="GO:0019301">
    <property type="term" value="P:rhamnose catabolic process"/>
    <property type="evidence" value="ECO:0007669"/>
    <property type="project" value="TreeGrafter"/>
</dbReference>
<keyword evidence="3" id="KW-0963">Cytoplasm</keyword>
<keyword evidence="9" id="KW-0255">Endonuclease</keyword>
<dbReference type="Gene3D" id="3.20.20.150">
    <property type="entry name" value="Divalent-metal-dependent TIM barrel enzymes"/>
    <property type="match status" value="1"/>
</dbReference>
<evidence type="ECO:0000313" key="9">
    <source>
        <dbReference type="EMBL" id="KXK64221.1"/>
    </source>
</evidence>
<dbReference type="PATRIC" id="fig|626937.4.peg.2826"/>
<gene>
    <name evidence="9" type="ORF">HMPREF3293_02865</name>
</gene>
<dbReference type="GO" id="GO:0008740">
    <property type="term" value="F:L-rhamnose isomerase activity"/>
    <property type="evidence" value="ECO:0007669"/>
    <property type="project" value="TreeGrafter"/>
</dbReference>
<dbReference type="PANTHER" id="PTHR30268:SF0">
    <property type="entry name" value="L-RHAMNOSE ISOMERASE"/>
    <property type="match status" value="1"/>
</dbReference>
<protein>
    <recommendedName>
        <fullName evidence="2">Xylose isomerase</fullName>
    </recommendedName>
</protein>
<comment type="subcellular location">
    <subcellularLocation>
        <location evidence="1">Cytoplasm</location>
    </subcellularLocation>
</comment>
<keyword evidence="6" id="KW-0413">Isomerase</keyword>
<evidence type="ECO:0000256" key="1">
    <source>
        <dbReference type="ARBA" id="ARBA00004496"/>
    </source>
</evidence>
<feature type="domain" description="Xylose isomerase-like TIM barrel" evidence="8">
    <location>
        <begin position="53"/>
        <end position="305"/>
    </location>
</feature>
<dbReference type="GO" id="GO:0009045">
    <property type="term" value="F:xylose isomerase activity"/>
    <property type="evidence" value="ECO:0007669"/>
    <property type="project" value="InterPro"/>
</dbReference>
<accession>A0A136Q0K7</accession>
<keyword evidence="10" id="KW-1185">Reference proteome</keyword>
<comment type="caution">
    <text evidence="9">The sequence shown here is derived from an EMBL/GenBank/DDBJ whole genome shotgun (WGS) entry which is preliminary data.</text>
</comment>
<evidence type="ECO:0000313" key="10">
    <source>
        <dbReference type="Proteomes" id="UP000070366"/>
    </source>
</evidence>
<dbReference type="PROSITE" id="PS51415">
    <property type="entry name" value="XYLOSE_ISOMERASE"/>
    <property type="match status" value="1"/>
</dbReference>
<dbReference type="STRING" id="626937.HMPREF3293_02865"/>
<sequence length="342" mass="39125">MEQNEKELLEMEGVTMFQPKYSIILANVGMCADRYMSGGYSDPCTIDEMFRRVASVDGVSGVELVSDWNITAKNVDQVRRNLEEYGLKLVSIIPDHFGEMKWGKGAFTSKDPAIRKQAVEDTKELMDISAELGGNLISLWPGQDGYDYYFQGDYIREHEWFAEGVQECCDYRKDVNISIEYKIKEPRNFSYPSTMAVILLMLEKLGRENSGVTIDYGHAHVAGENVAESVALAKEYGNRLLHVHMNDNYGFWDDDMIAGSIHTIPFIEFFYWLKRTGYDGYISTDQYPYREDGRDAVNETVRWMDIFAGLANRIDEKELEEIYATGNACEVSAMLRDLMFGK</sequence>
<evidence type="ECO:0000256" key="3">
    <source>
        <dbReference type="ARBA" id="ARBA00022490"/>
    </source>
</evidence>
<dbReference type="GO" id="GO:0004519">
    <property type="term" value="F:endonuclease activity"/>
    <property type="evidence" value="ECO:0007669"/>
    <property type="project" value="UniProtKB-KW"/>
</dbReference>
<keyword evidence="7" id="KW-0119">Carbohydrate metabolism</keyword>
<dbReference type="AlphaFoldDB" id="A0A136Q0K7"/>
<reference evidence="9 10" key="1">
    <citation type="submission" date="2016-02" db="EMBL/GenBank/DDBJ databases">
        <authorList>
            <person name="Wen L."/>
            <person name="He K."/>
            <person name="Yang H."/>
        </authorList>
    </citation>
    <scope>NUCLEOTIDE SEQUENCE [LARGE SCALE GENOMIC DNA]</scope>
    <source>
        <strain evidence="9 10">DSM 22607</strain>
    </source>
</reference>
<keyword evidence="9" id="KW-0378">Hydrolase</keyword>
<organism evidence="9 10">
    <name type="scientific">Christensenella minuta</name>
    <dbReference type="NCBI Taxonomy" id="626937"/>
    <lineage>
        <taxon>Bacteria</taxon>
        <taxon>Bacillati</taxon>
        <taxon>Bacillota</taxon>
        <taxon>Clostridia</taxon>
        <taxon>Christensenellales</taxon>
        <taxon>Christensenellaceae</taxon>
        <taxon>Christensenella</taxon>
    </lineage>
</organism>
<evidence type="ECO:0000256" key="7">
    <source>
        <dbReference type="ARBA" id="ARBA00023277"/>
    </source>
</evidence>
<dbReference type="EMBL" id="LSZW01000065">
    <property type="protein sequence ID" value="KXK64221.1"/>
    <property type="molecule type" value="Genomic_DNA"/>
</dbReference>
<dbReference type="InterPro" id="IPR013022">
    <property type="entry name" value="Xyl_isomerase-like_TIM-brl"/>
</dbReference>